<evidence type="ECO:0000259" key="6">
    <source>
        <dbReference type="PROSITE" id="PS51935"/>
    </source>
</evidence>
<evidence type="ECO:0000313" key="7">
    <source>
        <dbReference type="EMBL" id="GAA4015493.1"/>
    </source>
</evidence>
<evidence type="ECO:0000256" key="2">
    <source>
        <dbReference type="ARBA" id="ARBA00022670"/>
    </source>
</evidence>
<comment type="caution">
    <text evidence="7">The sequence shown here is derived from an EMBL/GenBank/DDBJ whole genome shotgun (WGS) entry which is preliminary data.</text>
</comment>
<evidence type="ECO:0000256" key="4">
    <source>
        <dbReference type="ARBA" id="ARBA00022807"/>
    </source>
</evidence>
<keyword evidence="4" id="KW-0788">Thiol protease</keyword>
<dbReference type="Pfam" id="PF00877">
    <property type="entry name" value="NLPC_P60"/>
    <property type="match status" value="1"/>
</dbReference>
<dbReference type="Gene3D" id="3.90.1720.10">
    <property type="entry name" value="endopeptidase domain like (from Nostoc punctiforme)"/>
    <property type="match status" value="1"/>
</dbReference>
<gene>
    <name evidence="7" type="ORF">GCM10022408_31030</name>
</gene>
<comment type="similarity">
    <text evidence="1">Belongs to the peptidase C40 family.</text>
</comment>
<feature type="region of interest" description="Disordered" evidence="5">
    <location>
        <begin position="66"/>
        <end position="88"/>
    </location>
</feature>
<keyword evidence="3" id="KW-0378">Hydrolase</keyword>
<sequence>MNLTPIFVPMREHITKVRHSAQWHCWLVLGLWVLLAGLGSCGGTKKLNQRNGRYYSARDMARMKAAERRRGGVAKSKAKATSPGGKSKVVVKRRSTPATVRKELATVIQTARSFQGTPYRYGGTTRLGLDCSGLLVNSFAAINVQIPRSSNEQASWGTPVKPQDLQAGDLVFFGASPGSSTITHVGLVTNASPEGVQFIHSSSSLGVVENSLETDYFLGRFIRAVRPVL</sequence>
<dbReference type="PANTHER" id="PTHR47053:SF1">
    <property type="entry name" value="MUREIN DD-ENDOPEPTIDASE MEPH-RELATED"/>
    <property type="match status" value="1"/>
</dbReference>
<dbReference type="PANTHER" id="PTHR47053">
    <property type="entry name" value="MUREIN DD-ENDOPEPTIDASE MEPH-RELATED"/>
    <property type="match status" value="1"/>
</dbReference>
<evidence type="ECO:0000256" key="1">
    <source>
        <dbReference type="ARBA" id="ARBA00007074"/>
    </source>
</evidence>
<keyword evidence="2" id="KW-0645">Protease</keyword>
<accession>A0ABP7SRL1</accession>
<dbReference type="PROSITE" id="PS51935">
    <property type="entry name" value="NLPC_P60"/>
    <property type="match status" value="1"/>
</dbReference>
<evidence type="ECO:0000256" key="3">
    <source>
        <dbReference type="ARBA" id="ARBA00022801"/>
    </source>
</evidence>
<proteinExistence type="inferred from homology"/>
<reference evidence="8" key="1">
    <citation type="journal article" date="2019" name="Int. J. Syst. Evol. Microbiol.">
        <title>The Global Catalogue of Microorganisms (GCM) 10K type strain sequencing project: providing services to taxonomists for standard genome sequencing and annotation.</title>
        <authorList>
            <consortium name="The Broad Institute Genomics Platform"/>
            <consortium name="The Broad Institute Genome Sequencing Center for Infectious Disease"/>
            <person name="Wu L."/>
            <person name="Ma J."/>
        </authorList>
    </citation>
    <scope>NUCLEOTIDE SEQUENCE [LARGE SCALE GENOMIC DNA]</scope>
    <source>
        <strain evidence="8">JCM 17224</strain>
    </source>
</reference>
<evidence type="ECO:0000313" key="8">
    <source>
        <dbReference type="Proteomes" id="UP001500567"/>
    </source>
</evidence>
<organism evidence="7 8">
    <name type="scientific">Hymenobacter fastidiosus</name>
    <dbReference type="NCBI Taxonomy" id="486264"/>
    <lineage>
        <taxon>Bacteria</taxon>
        <taxon>Pseudomonadati</taxon>
        <taxon>Bacteroidota</taxon>
        <taxon>Cytophagia</taxon>
        <taxon>Cytophagales</taxon>
        <taxon>Hymenobacteraceae</taxon>
        <taxon>Hymenobacter</taxon>
    </lineage>
</organism>
<dbReference type="SUPFAM" id="SSF54001">
    <property type="entry name" value="Cysteine proteinases"/>
    <property type="match status" value="1"/>
</dbReference>
<feature type="domain" description="NlpC/P60" evidence="6">
    <location>
        <begin position="101"/>
        <end position="228"/>
    </location>
</feature>
<dbReference type="Proteomes" id="UP001500567">
    <property type="component" value="Unassembled WGS sequence"/>
</dbReference>
<dbReference type="InterPro" id="IPR051202">
    <property type="entry name" value="Peptidase_C40"/>
</dbReference>
<dbReference type="EMBL" id="BAABDJ010000036">
    <property type="protein sequence ID" value="GAA4015493.1"/>
    <property type="molecule type" value="Genomic_DNA"/>
</dbReference>
<name>A0ABP7SRL1_9BACT</name>
<evidence type="ECO:0000256" key="5">
    <source>
        <dbReference type="SAM" id="MobiDB-lite"/>
    </source>
</evidence>
<dbReference type="InterPro" id="IPR038765">
    <property type="entry name" value="Papain-like_cys_pep_sf"/>
</dbReference>
<keyword evidence="8" id="KW-1185">Reference proteome</keyword>
<dbReference type="InterPro" id="IPR000064">
    <property type="entry name" value="NLP_P60_dom"/>
</dbReference>
<protein>
    <recommendedName>
        <fullName evidence="6">NlpC/P60 domain-containing protein</fullName>
    </recommendedName>
</protein>